<feature type="transmembrane region" description="Helical" evidence="2">
    <location>
        <begin position="55"/>
        <end position="76"/>
    </location>
</feature>
<feature type="region of interest" description="Disordered" evidence="1">
    <location>
        <begin position="550"/>
        <end position="713"/>
    </location>
</feature>
<name>A0A0G4H9J2_9ALVE</name>
<accession>A0A0G4H9J2</accession>
<feature type="compositionally biased region" description="Basic and acidic residues" evidence="1">
    <location>
        <begin position="680"/>
        <end position="690"/>
    </location>
</feature>
<keyword evidence="2" id="KW-0472">Membrane</keyword>
<feature type="compositionally biased region" description="Basic and acidic residues" evidence="1">
    <location>
        <begin position="405"/>
        <end position="415"/>
    </location>
</feature>
<evidence type="ECO:0000313" key="3">
    <source>
        <dbReference type="EMBL" id="CEM40589.1"/>
    </source>
</evidence>
<keyword evidence="2" id="KW-1133">Transmembrane helix</keyword>
<feature type="compositionally biased region" description="Low complexity" evidence="1">
    <location>
        <begin position="316"/>
        <end position="325"/>
    </location>
</feature>
<sequence>MADADLVPSPSGGAGIMCVWVRVRSLLGSDVFWGALMVVGGGGAICLYMIPLFVWICLGVILGGVLLILTELDYFLRQNGLSSLLPSEADEFLSRMSIFDVVYNVVTSGRIAFYMTRLYLLLFCDPSEEEIFVIFEGWNPNLVRLICTKGVINLFPKFLRDRYRPSRRVRAPAGLEMGGESERIPPQVTAVVEEDGGRGGSRPEGTGTETQVDRSVPVAPPGGGSCLSLRDPLRGDEDEAVPPSPPTPTLAAVPEGGEGERVGGVGEAVETDWNLGSSSSSVLFKSGTENGGSAGGGDKDLDPARSPSRPTPPPVSASAPSSSSKGGPGEVPQDGQGWGEGGDSLSLSFSSPRASLIHFSAPSSEAQGISRRSSAAHISLLPLKEGEQGKRVHRRPSHSSSVVQRQRESTEETDHGASLSLVHRKSDTETLGCLEVGAPPRLVRVQRRGVVPLALRLAAGRLFRSPEMDSLVETLKRGALLLSCGATLAAVALQFPKVRKFVNRLPILPVCLGFVTLHLFRITYGPPFKIRPLFSFIRFALSVFLSGIGKGKGAKKSGGKKGSAPSLLTLQRRSPDNPLKSPRPDASTLLPRDFSSLSLTRKGQTRPRGGLGGCLSQQREEGVSVPFCEQTGRERGMGEERERNSPSLSSLSLPCDHLPSPDVPSSSSSRAKPSGLSRTAEGRGEKRTSRTTEAATRPLTQTEDEGSRRSLFGAGDPNLDFCLELARDFCARHTAPKS</sequence>
<reference evidence="3" key="1">
    <citation type="submission" date="2014-11" db="EMBL/GenBank/DDBJ databases">
        <authorList>
            <person name="Otto D Thomas"/>
            <person name="Naeem Raeece"/>
        </authorList>
    </citation>
    <scope>NUCLEOTIDE SEQUENCE</scope>
</reference>
<gene>
    <name evidence="3" type="ORF">Cvel_25410</name>
</gene>
<keyword evidence="2" id="KW-0812">Transmembrane</keyword>
<dbReference type="EMBL" id="CDMZ01002068">
    <property type="protein sequence ID" value="CEM40589.1"/>
    <property type="molecule type" value="Genomic_DNA"/>
</dbReference>
<feature type="region of interest" description="Disordered" evidence="1">
    <location>
        <begin position="381"/>
        <end position="417"/>
    </location>
</feature>
<feature type="compositionally biased region" description="Basic and acidic residues" evidence="1">
    <location>
        <begin position="631"/>
        <end position="644"/>
    </location>
</feature>
<evidence type="ECO:0000256" key="1">
    <source>
        <dbReference type="SAM" id="MobiDB-lite"/>
    </source>
</evidence>
<feature type="compositionally biased region" description="Polar residues" evidence="1">
    <location>
        <begin position="691"/>
        <end position="701"/>
    </location>
</feature>
<feature type="compositionally biased region" description="Low complexity" evidence="1">
    <location>
        <begin position="645"/>
        <end position="677"/>
    </location>
</feature>
<organism evidence="3">
    <name type="scientific">Chromera velia CCMP2878</name>
    <dbReference type="NCBI Taxonomy" id="1169474"/>
    <lineage>
        <taxon>Eukaryota</taxon>
        <taxon>Sar</taxon>
        <taxon>Alveolata</taxon>
        <taxon>Colpodellida</taxon>
        <taxon>Chromeraceae</taxon>
        <taxon>Chromera</taxon>
    </lineage>
</organism>
<evidence type="ECO:0000256" key="2">
    <source>
        <dbReference type="SAM" id="Phobius"/>
    </source>
</evidence>
<dbReference type="AlphaFoldDB" id="A0A0G4H9J2"/>
<dbReference type="VEuPathDB" id="CryptoDB:Cvel_25410"/>
<proteinExistence type="predicted"/>
<feature type="region of interest" description="Disordered" evidence="1">
    <location>
        <begin position="192"/>
        <end position="346"/>
    </location>
</feature>
<feature type="transmembrane region" description="Helical" evidence="2">
    <location>
        <begin position="31"/>
        <end position="50"/>
    </location>
</feature>
<protein>
    <submittedName>
        <fullName evidence="3">Uncharacterized protein</fullName>
    </submittedName>
</protein>